<evidence type="ECO:0000313" key="5">
    <source>
        <dbReference type="EMBL" id="AEE51674.1"/>
    </source>
</evidence>
<keyword evidence="2" id="KW-0812">Transmembrane</keyword>
<dbReference type="KEGG" id="hhy:Halhy_3822"/>
<sequence length="330" mass="37446">MKFNVLYLVWALAFLACFWLKDNFMGRGNTAFFGATETESRILNFDNPVIIQDVLVKTGDEVQAGDTLMVFYRAELDQETANRLGDINQFNVEKNAKNSILDKSLDVLKAQHQAKLSELQAQIRIEEAEYQAESGVRKLLGESDTANGIDPLRAEKIAALRTQIQQNEQEYAVQIKELKAERSANQSIFDARNAKVQVELDFVKAERQRLVLTAPVDGFVESITVGTNEIVPQYKELIKINPRQPTRIRGFIYESAEISYKLGDTVKLSSYSRRNVRGNGVIIGGNPQVVELPVRLRKVAELRTWGRELYIKIPSDNPFFLNEKIVISFE</sequence>
<accession>F4L267</accession>
<comment type="subcellular location">
    <subcellularLocation>
        <location evidence="1">Membrane</location>
        <topology evidence="1">Single-pass membrane protein</topology>
    </subcellularLocation>
</comment>
<name>F4L267_HALH1</name>
<evidence type="ECO:0000313" key="6">
    <source>
        <dbReference type="Proteomes" id="UP000008461"/>
    </source>
</evidence>
<organism evidence="5 6">
    <name type="scientific">Haliscomenobacter hydrossis (strain ATCC 27775 / DSM 1100 / LMG 10767 / O)</name>
    <dbReference type="NCBI Taxonomy" id="760192"/>
    <lineage>
        <taxon>Bacteria</taxon>
        <taxon>Pseudomonadati</taxon>
        <taxon>Bacteroidota</taxon>
        <taxon>Saprospiria</taxon>
        <taxon>Saprospirales</taxon>
        <taxon>Haliscomenobacteraceae</taxon>
        <taxon>Haliscomenobacter</taxon>
    </lineage>
</organism>
<reference key="2">
    <citation type="submission" date="2011-04" db="EMBL/GenBank/DDBJ databases">
        <title>Complete sequence of chromosome of Haliscomenobacter hydrossis DSM 1100.</title>
        <authorList>
            <consortium name="US DOE Joint Genome Institute (JGI-PGF)"/>
            <person name="Lucas S."/>
            <person name="Han J."/>
            <person name="Lapidus A."/>
            <person name="Bruce D."/>
            <person name="Goodwin L."/>
            <person name="Pitluck S."/>
            <person name="Peters L."/>
            <person name="Kyrpides N."/>
            <person name="Mavromatis K."/>
            <person name="Ivanova N."/>
            <person name="Ovchinnikova G."/>
            <person name="Pagani I."/>
            <person name="Daligault H."/>
            <person name="Detter J.C."/>
            <person name="Han C."/>
            <person name="Land M."/>
            <person name="Hauser L."/>
            <person name="Markowitz V."/>
            <person name="Cheng J.-F."/>
            <person name="Hugenholtz P."/>
            <person name="Woyke T."/>
            <person name="Wu D."/>
            <person name="Verbarg S."/>
            <person name="Frueling A."/>
            <person name="Brambilla E."/>
            <person name="Klenk H.-P."/>
            <person name="Eisen J.A."/>
        </authorList>
    </citation>
    <scope>NUCLEOTIDE SEQUENCE</scope>
    <source>
        <strain>DSM 1100</strain>
    </source>
</reference>
<evidence type="ECO:0000256" key="4">
    <source>
        <dbReference type="ARBA" id="ARBA00023136"/>
    </source>
</evidence>
<keyword evidence="3" id="KW-1133">Transmembrane helix</keyword>
<evidence type="ECO:0008006" key="7">
    <source>
        <dbReference type="Google" id="ProtNLM"/>
    </source>
</evidence>
<dbReference type="eggNOG" id="COG0845">
    <property type="taxonomic scope" value="Bacteria"/>
</dbReference>
<protein>
    <recommendedName>
        <fullName evidence="7">Secretion protein HlyD family protein</fullName>
    </recommendedName>
</protein>
<dbReference type="EMBL" id="CP002691">
    <property type="protein sequence ID" value="AEE51674.1"/>
    <property type="molecule type" value="Genomic_DNA"/>
</dbReference>
<reference evidence="5 6" key="1">
    <citation type="journal article" date="2011" name="Stand. Genomic Sci.">
        <title>Complete genome sequence of Haliscomenobacter hydrossis type strain (O).</title>
        <authorList>
            <consortium name="US DOE Joint Genome Institute (JGI-PGF)"/>
            <person name="Daligault H."/>
            <person name="Lapidus A."/>
            <person name="Zeytun A."/>
            <person name="Nolan M."/>
            <person name="Lucas S."/>
            <person name="Del Rio T.G."/>
            <person name="Tice H."/>
            <person name="Cheng J.F."/>
            <person name="Tapia R."/>
            <person name="Han C."/>
            <person name="Goodwin L."/>
            <person name="Pitluck S."/>
            <person name="Liolios K."/>
            <person name="Pagani I."/>
            <person name="Ivanova N."/>
            <person name="Huntemann M."/>
            <person name="Mavromatis K."/>
            <person name="Mikhailova N."/>
            <person name="Pati A."/>
            <person name="Chen A."/>
            <person name="Palaniappan K."/>
            <person name="Land M."/>
            <person name="Hauser L."/>
            <person name="Brambilla E.M."/>
            <person name="Rohde M."/>
            <person name="Verbarg S."/>
            <person name="Goker M."/>
            <person name="Bristow J."/>
            <person name="Eisen J.A."/>
            <person name="Markowitz V."/>
            <person name="Hugenholtz P."/>
            <person name="Kyrpides N.C."/>
            <person name="Klenk H.P."/>
            <person name="Woyke T."/>
        </authorList>
    </citation>
    <scope>NUCLEOTIDE SEQUENCE [LARGE SCALE GENOMIC DNA]</scope>
    <source>
        <strain evidence="6">ATCC 27775 / DSM 1100 / LMG 10767 / O</strain>
    </source>
</reference>
<dbReference type="PANTHER" id="PTHR30386">
    <property type="entry name" value="MEMBRANE FUSION SUBUNIT OF EMRAB-TOLC MULTIDRUG EFFLUX PUMP"/>
    <property type="match status" value="1"/>
</dbReference>
<dbReference type="Proteomes" id="UP000008461">
    <property type="component" value="Chromosome"/>
</dbReference>
<keyword evidence="4" id="KW-0472">Membrane</keyword>
<dbReference type="OrthoDB" id="9810504at2"/>
<dbReference type="AlphaFoldDB" id="F4L267"/>
<dbReference type="HOGENOM" id="CLU_841365_0_0_10"/>
<dbReference type="STRING" id="760192.Halhy_3822"/>
<dbReference type="PANTHER" id="PTHR30386:SF26">
    <property type="entry name" value="TRANSPORT PROTEIN COMB"/>
    <property type="match status" value="1"/>
</dbReference>
<gene>
    <name evidence="5" type="ordered locus">Halhy_3822</name>
</gene>
<proteinExistence type="predicted"/>
<evidence type="ECO:0000256" key="2">
    <source>
        <dbReference type="ARBA" id="ARBA00022692"/>
    </source>
</evidence>
<dbReference type="GO" id="GO:0016020">
    <property type="term" value="C:membrane"/>
    <property type="evidence" value="ECO:0007669"/>
    <property type="project" value="UniProtKB-SubCell"/>
</dbReference>
<keyword evidence="6" id="KW-1185">Reference proteome</keyword>
<dbReference type="InterPro" id="IPR050739">
    <property type="entry name" value="MFP"/>
</dbReference>
<evidence type="ECO:0000256" key="3">
    <source>
        <dbReference type="ARBA" id="ARBA00022989"/>
    </source>
</evidence>
<evidence type="ECO:0000256" key="1">
    <source>
        <dbReference type="ARBA" id="ARBA00004167"/>
    </source>
</evidence>
<dbReference type="PROSITE" id="PS51257">
    <property type="entry name" value="PROKAR_LIPOPROTEIN"/>
    <property type="match status" value="1"/>
</dbReference>
<dbReference type="RefSeq" id="WP_013766213.1">
    <property type="nucleotide sequence ID" value="NC_015510.1"/>
</dbReference>